<gene>
    <name evidence="1" type="ORF">FF104_12590</name>
</gene>
<organism evidence="1 2">
    <name type="scientific">Clostridium butyricum</name>
    <dbReference type="NCBI Taxonomy" id="1492"/>
    <lineage>
        <taxon>Bacteria</taxon>
        <taxon>Bacillati</taxon>
        <taxon>Bacillota</taxon>
        <taxon>Clostridia</taxon>
        <taxon>Eubacteriales</taxon>
        <taxon>Clostridiaceae</taxon>
        <taxon>Clostridium</taxon>
    </lineage>
</organism>
<reference evidence="1 2" key="1">
    <citation type="submission" date="2019-05" db="EMBL/GenBank/DDBJ databases">
        <authorList>
            <person name="Schori C."/>
            <person name="Ahrens C."/>
        </authorList>
    </citation>
    <scope>NUCLEOTIDE SEQUENCE [LARGE SCALE GENOMIC DNA]</scope>
    <source>
        <strain evidence="1 2">DSM 10702</strain>
    </source>
</reference>
<dbReference type="EMBL" id="CP040626">
    <property type="protein sequence ID" value="QMW91775.1"/>
    <property type="molecule type" value="Genomic_DNA"/>
</dbReference>
<protein>
    <submittedName>
        <fullName evidence="1">LysM domain-containing protein</fullName>
    </submittedName>
</protein>
<evidence type="ECO:0000313" key="2">
    <source>
        <dbReference type="Proteomes" id="UP000515243"/>
    </source>
</evidence>
<accession>A0AAP9UF53</accession>
<proteinExistence type="predicted"/>
<dbReference type="Proteomes" id="UP000515243">
    <property type="component" value="Chromosome 1"/>
</dbReference>
<sequence>MKGRELSLPRECYRYITINGDTFDRIALDFYGEENYSTFIMQLNPTHIRTIIFEAGVELIIPKLKVSDKSTLPPWKR</sequence>
<dbReference type="AlphaFoldDB" id="A0AAP9UF53"/>
<evidence type="ECO:0000313" key="1">
    <source>
        <dbReference type="EMBL" id="QMW91775.1"/>
    </source>
</evidence>
<name>A0AAP9UF53_CLOBU</name>
<dbReference type="Pfam" id="PF05489">
    <property type="entry name" value="Phage_tail_X"/>
    <property type="match status" value="1"/>
</dbReference>
<dbReference type="InterPro" id="IPR008861">
    <property type="entry name" value="GpX-like"/>
</dbReference>